<comment type="similarity">
    <text evidence="3">Belongs to the CENP-O/MCM21 family.</text>
</comment>
<evidence type="ECO:0000256" key="1">
    <source>
        <dbReference type="ARBA" id="ARBA00004123"/>
    </source>
</evidence>
<dbReference type="EMBL" id="BLKM01011744">
    <property type="protein sequence ID" value="GFG34233.1"/>
    <property type="molecule type" value="Genomic_DNA"/>
</dbReference>
<feature type="non-terminal residue" evidence="9">
    <location>
        <position position="246"/>
    </location>
</feature>
<evidence type="ECO:0000256" key="2">
    <source>
        <dbReference type="ARBA" id="ARBA00004584"/>
    </source>
</evidence>
<keyword evidence="10" id="KW-1185">Reference proteome</keyword>
<sequence length="246" mass="28260">MKVAEMSLERFTKMAVVYANSEGGESDDDDDMLQAKLANLEKEVITLRLQKQKLEQLLQEPVEFRSLASRKHMERATNTQKHFLQVENKLLQKKLMFHRLSGVVVVKREGRDIILEFNASVRGRYCEPGYAHFRKVGGGSWVVIRYFLPDSVNLREMVEASPLNSDRELINFIQSVQLCVEAYHDRKYQITLAKEWAKSNGVELFSSIDCMFVTLTVQETNRRPLTISLMYEATGARPASLEAHSK</sequence>
<reference evidence="10" key="1">
    <citation type="submission" date="2020-01" db="EMBL/GenBank/DDBJ databases">
        <title>Draft genome sequence of the Termite Coptotermes fromosanus.</title>
        <authorList>
            <person name="Itakura S."/>
            <person name="Yosikawa Y."/>
            <person name="Umezawa K."/>
        </authorList>
    </citation>
    <scope>NUCLEOTIDE SEQUENCE [LARGE SCALE GENOMIC DNA]</scope>
</reference>
<comment type="subcellular location">
    <subcellularLocation>
        <location evidence="2">Chromosome</location>
        <location evidence="2">Centromere</location>
    </subcellularLocation>
    <subcellularLocation>
        <location evidence="1">Nucleus</location>
    </subcellularLocation>
</comment>
<dbReference type="OrthoDB" id="10432482at2759"/>
<keyword evidence="7" id="KW-0137">Centromere</keyword>
<evidence type="ECO:0000256" key="4">
    <source>
        <dbReference type="ARBA" id="ARBA00016395"/>
    </source>
</evidence>
<keyword evidence="6" id="KW-0539">Nucleus</keyword>
<comment type="caution">
    <text evidence="9">The sequence shown here is derived from an EMBL/GenBank/DDBJ whole genome shotgun (WGS) entry which is preliminary data.</text>
</comment>
<keyword evidence="5" id="KW-0158">Chromosome</keyword>
<evidence type="ECO:0000256" key="7">
    <source>
        <dbReference type="ARBA" id="ARBA00023328"/>
    </source>
</evidence>
<evidence type="ECO:0000256" key="3">
    <source>
        <dbReference type="ARBA" id="ARBA00007321"/>
    </source>
</evidence>
<keyword evidence="8" id="KW-0175">Coiled coil</keyword>
<evidence type="ECO:0000256" key="6">
    <source>
        <dbReference type="ARBA" id="ARBA00023242"/>
    </source>
</evidence>
<dbReference type="GO" id="GO:0031511">
    <property type="term" value="C:Mis6-Sim4 complex"/>
    <property type="evidence" value="ECO:0007669"/>
    <property type="project" value="TreeGrafter"/>
</dbReference>
<feature type="coiled-coil region" evidence="8">
    <location>
        <begin position="30"/>
        <end position="60"/>
    </location>
</feature>
<evidence type="ECO:0000313" key="10">
    <source>
        <dbReference type="Proteomes" id="UP000502823"/>
    </source>
</evidence>
<evidence type="ECO:0000256" key="8">
    <source>
        <dbReference type="SAM" id="Coils"/>
    </source>
</evidence>
<gene>
    <name evidence="9" type="ORF">Cfor_08190</name>
</gene>
<organism evidence="9 10">
    <name type="scientific">Coptotermes formosanus</name>
    <name type="common">Formosan subterranean termite</name>
    <dbReference type="NCBI Taxonomy" id="36987"/>
    <lineage>
        <taxon>Eukaryota</taxon>
        <taxon>Metazoa</taxon>
        <taxon>Ecdysozoa</taxon>
        <taxon>Arthropoda</taxon>
        <taxon>Hexapoda</taxon>
        <taxon>Insecta</taxon>
        <taxon>Pterygota</taxon>
        <taxon>Neoptera</taxon>
        <taxon>Polyneoptera</taxon>
        <taxon>Dictyoptera</taxon>
        <taxon>Blattodea</taxon>
        <taxon>Blattoidea</taxon>
        <taxon>Termitoidae</taxon>
        <taxon>Rhinotermitidae</taxon>
        <taxon>Coptotermes</taxon>
    </lineage>
</organism>
<dbReference type="GO" id="GO:0005634">
    <property type="term" value="C:nucleus"/>
    <property type="evidence" value="ECO:0007669"/>
    <property type="project" value="UniProtKB-SubCell"/>
</dbReference>
<name>A0A6L2PNQ1_COPFO</name>
<evidence type="ECO:0000256" key="5">
    <source>
        <dbReference type="ARBA" id="ARBA00022454"/>
    </source>
</evidence>
<dbReference type="AlphaFoldDB" id="A0A6L2PNQ1"/>
<evidence type="ECO:0000313" key="9">
    <source>
        <dbReference type="EMBL" id="GFG34233.1"/>
    </source>
</evidence>
<dbReference type="InParanoid" id="A0A6L2PNQ1"/>
<dbReference type="InterPro" id="IPR018464">
    <property type="entry name" value="CENP-O"/>
</dbReference>
<accession>A0A6L2PNQ1</accession>
<proteinExistence type="inferred from homology"/>
<protein>
    <recommendedName>
        <fullName evidence="4">Centromere protein O</fullName>
    </recommendedName>
</protein>
<dbReference type="PANTHER" id="PTHR14582">
    <property type="entry name" value="INNER KINETOCHORE SUBUNIT MAL2"/>
    <property type="match status" value="1"/>
</dbReference>
<dbReference type="Proteomes" id="UP000502823">
    <property type="component" value="Unassembled WGS sequence"/>
</dbReference>
<dbReference type="PANTHER" id="PTHR14582:SF1">
    <property type="entry name" value="CENTROMERE PROTEIN O"/>
    <property type="match status" value="1"/>
</dbReference>